<sequence length="568" mass="65421">MSARHWDAPPSHSGTNFDERRWVNHLRRSLEEEEIEEDADEIPVSIFSVPKTLMAVDPDSYVPQQVAIGPYHYWRPELYEMERYKVAAAKRIQKNLQSFKFHHLVEEVAKYKHKIRACYHKFLDCSDETLWWMMAVDASFLLEFLQELLYAIEEHKDLTRGCSSKMSHLVNMTGMRRKSTHNAILTDMVMLENQIPLFVLRKMLEFQTSCFESGDDILVGMLVGFCKEVSPFKTVKIVLEKAALRDSAHLLDVVYHIITPKMERIDEVAGDEMTKTNNQPATTTTSKKLVQDAQRIIQKINDSELLKRIVRSMPWKVLSNVPGLKVALQPIEYMCFPLEKEQSHVKRENGGTSNPPLAEEIKIPSVTELYQAGVNFFPINEGIENICFDDTKALLYLPCITLDSNTLVLLRNMVAYEAGNTSIESVVFTRYTELMNGIVDTKDDARILREKGIILNRLKSDEEVAELWNGMSRSIRLTKVPFLDKVIEDINKYYHRSWKVIMGNIMKRYVFGSWRFLTLLAVIMLLLLMSLQAFCSIFSCFSLQHVGASGTTTNQSWTRPTSAYPNLY</sequence>
<dbReference type="PANTHER" id="PTHR31549:SF277">
    <property type="entry name" value="OS08G0167400 PROTEIN"/>
    <property type="match status" value="1"/>
</dbReference>
<keyword evidence="1" id="KW-0472">Membrane</keyword>
<dbReference type="Pfam" id="PF03140">
    <property type="entry name" value="DUF247"/>
    <property type="match status" value="1"/>
</dbReference>
<gene>
    <name evidence="2" type="ORF">DM860_015156</name>
</gene>
<accession>A0A328DCR6</accession>
<comment type="caution">
    <text evidence="2">The sequence shown here is derived from an EMBL/GenBank/DDBJ whole genome shotgun (WGS) entry which is preliminary data.</text>
</comment>
<dbReference type="EMBL" id="NQVE01000159">
    <property type="protein sequence ID" value="RAL43266.1"/>
    <property type="molecule type" value="Genomic_DNA"/>
</dbReference>
<keyword evidence="1" id="KW-1133">Transmembrane helix</keyword>
<evidence type="ECO:0000256" key="1">
    <source>
        <dbReference type="SAM" id="Phobius"/>
    </source>
</evidence>
<dbReference type="PANTHER" id="PTHR31549">
    <property type="entry name" value="PROTEIN, PUTATIVE (DUF247)-RELATED-RELATED"/>
    <property type="match status" value="1"/>
</dbReference>
<reference evidence="2 3" key="1">
    <citation type="submission" date="2018-06" db="EMBL/GenBank/DDBJ databases">
        <title>The Genome of Cuscuta australis (Dodder) Provides Insight into the Evolution of Plant Parasitism.</title>
        <authorList>
            <person name="Liu H."/>
        </authorList>
    </citation>
    <scope>NUCLEOTIDE SEQUENCE [LARGE SCALE GENOMIC DNA]</scope>
    <source>
        <strain evidence="3">cv. Yunnan</strain>
        <tissue evidence="2">Vines</tissue>
    </source>
</reference>
<proteinExistence type="predicted"/>
<keyword evidence="3" id="KW-1185">Reference proteome</keyword>
<evidence type="ECO:0000313" key="2">
    <source>
        <dbReference type="EMBL" id="RAL43266.1"/>
    </source>
</evidence>
<keyword evidence="1" id="KW-0812">Transmembrane</keyword>
<dbReference type="Proteomes" id="UP000249390">
    <property type="component" value="Unassembled WGS sequence"/>
</dbReference>
<protein>
    <submittedName>
        <fullName evidence="2">Uncharacterized protein</fullName>
    </submittedName>
</protein>
<feature type="transmembrane region" description="Helical" evidence="1">
    <location>
        <begin position="516"/>
        <end position="534"/>
    </location>
</feature>
<dbReference type="AlphaFoldDB" id="A0A328DCR6"/>
<evidence type="ECO:0000313" key="3">
    <source>
        <dbReference type="Proteomes" id="UP000249390"/>
    </source>
</evidence>
<name>A0A328DCR6_9ASTE</name>
<organism evidence="2 3">
    <name type="scientific">Cuscuta australis</name>
    <dbReference type="NCBI Taxonomy" id="267555"/>
    <lineage>
        <taxon>Eukaryota</taxon>
        <taxon>Viridiplantae</taxon>
        <taxon>Streptophyta</taxon>
        <taxon>Embryophyta</taxon>
        <taxon>Tracheophyta</taxon>
        <taxon>Spermatophyta</taxon>
        <taxon>Magnoliopsida</taxon>
        <taxon>eudicotyledons</taxon>
        <taxon>Gunneridae</taxon>
        <taxon>Pentapetalae</taxon>
        <taxon>asterids</taxon>
        <taxon>lamiids</taxon>
        <taxon>Solanales</taxon>
        <taxon>Convolvulaceae</taxon>
        <taxon>Cuscuteae</taxon>
        <taxon>Cuscuta</taxon>
        <taxon>Cuscuta subgen. Grammica</taxon>
        <taxon>Cuscuta sect. Cleistogrammica</taxon>
    </lineage>
</organism>
<dbReference type="InterPro" id="IPR004158">
    <property type="entry name" value="DUF247_pln"/>
</dbReference>